<name>A0A432WIT6_9GAMM</name>
<dbReference type="PANTHER" id="PTHR35850:SF2">
    <property type="entry name" value="TYPE VI SECRETION SYSTEM CONTRACTILE SHEATH SMALL SUBUNIT"/>
    <property type="match status" value="1"/>
</dbReference>
<reference evidence="1 2" key="1">
    <citation type="journal article" date="2011" name="Front. Microbiol.">
        <title>Genomic signatures of strain selection and enhancement in Bacillus atrophaeus var. globigii, a historical biowarfare simulant.</title>
        <authorList>
            <person name="Gibbons H.S."/>
            <person name="Broomall S.M."/>
            <person name="McNew L.A."/>
            <person name="Daligault H."/>
            <person name="Chapman C."/>
            <person name="Bruce D."/>
            <person name="Karavis M."/>
            <person name="Krepps M."/>
            <person name="McGregor P.A."/>
            <person name="Hong C."/>
            <person name="Park K.H."/>
            <person name="Akmal A."/>
            <person name="Feldman A."/>
            <person name="Lin J.S."/>
            <person name="Chang W.E."/>
            <person name="Higgs B.W."/>
            <person name="Demirev P."/>
            <person name="Lindquist J."/>
            <person name="Liem A."/>
            <person name="Fochler E."/>
            <person name="Read T.D."/>
            <person name="Tapia R."/>
            <person name="Johnson S."/>
            <person name="Bishop-Lilly K.A."/>
            <person name="Detter C."/>
            <person name="Han C."/>
            <person name="Sozhamannan S."/>
            <person name="Rosenzweig C.N."/>
            <person name="Skowronski E.W."/>
        </authorList>
    </citation>
    <scope>NUCLEOTIDE SEQUENCE [LARGE SCALE GENOMIC DNA]</scope>
    <source>
        <strain evidence="1 2">Y4G10-17</strain>
    </source>
</reference>
<dbReference type="NCBIfam" id="TIGR03358">
    <property type="entry name" value="VI_chp_5"/>
    <property type="match status" value="1"/>
</dbReference>
<dbReference type="AlphaFoldDB" id="A0A432WIT6"/>
<evidence type="ECO:0000313" key="1">
    <source>
        <dbReference type="EMBL" id="RUO33742.1"/>
    </source>
</evidence>
<comment type="caution">
    <text evidence="1">The sequence shown here is derived from an EMBL/GenBank/DDBJ whole genome shotgun (WGS) entry which is preliminary data.</text>
</comment>
<dbReference type="RefSeq" id="WP_126798309.1">
    <property type="nucleotide sequence ID" value="NZ_PIPO01000002.1"/>
</dbReference>
<evidence type="ECO:0000313" key="2">
    <source>
        <dbReference type="Proteomes" id="UP000287823"/>
    </source>
</evidence>
<organism evidence="1 2">
    <name type="scientific">Aliidiomarina soli</name>
    <dbReference type="NCBI Taxonomy" id="1928574"/>
    <lineage>
        <taxon>Bacteria</taxon>
        <taxon>Pseudomonadati</taxon>
        <taxon>Pseudomonadota</taxon>
        <taxon>Gammaproteobacteria</taxon>
        <taxon>Alteromonadales</taxon>
        <taxon>Idiomarinaceae</taxon>
        <taxon>Aliidiomarina</taxon>
    </lineage>
</organism>
<dbReference type="EMBL" id="PIPO01000002">
    <property type="protein sequence ID" value="RUO33742.1"/>
    <property type="molecule type" value="Genomic_DNA"/>
</dbReference>
<protein>
    <submittedName>
        <fullName evidence="1">Type VI secretion system contractile sheath small subunit</fullName>
    </submittedName>
</protein>
<accession>A0A432WIT6</accession>
<keyword evidence="2" id="KW-1185">Reference proteome</keyword>
<dbReference type="PANTHER" id="PTHR35850">
    <property type="entry name" value="CYTOPLASMIC PROTEIN-RELATED"/>
    <property type="match status" value="1"/>
</dbReference>
<dbReference type="InterPro" id="IPR008312">
    <property type="entry name" value="T6SS_TssB1"/>
</dbReference>
<gene>
    <name evidence="1" type="ORF">CWE14_04560</name>
</gene>
<sequence length="174" mass="19413">MSSSFQNEIPRARVNISLALETGGATQKKELPFKILVMGDFSHGQSEGSVKDRERINITSNNLEQVMENMSPTMNFSVPNRIKNDESEIKVELTASSFSSFHPEQVAYQIPEVSELLSMRNLLKDLKSNLLDNASLRKEVERVLNSEGDLSVLKDQLKGLIADYQAQAEEPAAE</sequence>
<dbReference type="Pfam" id="PF05591">
    <property type="entry name" value="T6SS_VipA"/>
    <property type="match status" value="1"/>
</dbReference>
<dbReference type="Proteomes" id="UP000287823">
    <property type="component" value="Unassembled WGS sequence"/>
</dbReference>
<proteinExistence type="predicted"/>